<dbReference type="InterPro" id="IPR023296">
    <property type="entry name" value="Glyco_hydro_beta-prop_sf"/>
</dbReference>
<evidence type="ECO:0000256" key="3">
    <source>
        <dbReference type="ARBA" id="ARBA00022801"/>
    </source>
</evidence>
<sequence>MRGRAQGAPHKMEIYIMKRTKDMPRRFRNVLCFAAWLVLAANLSANSGNNVIYIGAEGKEASAKELADAYKQLATTGGVIVLRGPVRIKGNFDAPAHDAPVTVTGSLDGARNASAKLILNASYRVNGPTTFERLMFVTEGADYRYLHCNGHAVVLGGGIVCQSPPKGKYPTIVGASQNKTRGRSGSNVTINSGQWYTVVGGAIDEGAPTNGNLRMVVNGGRFYGAVCSAGVGRHTGDAELVINGGTFYNSVSGLGNIAGASLTGAIRVTINDGRFYNAISATRNNEAEFSGSYTLAINGGVFTSVTGITGTRGVRGGAKSSIVVNPASLLDEKIRGSLSFINPIIKGADPCVFLHDGYYYCTTTGGSRLEGYKAANLSDFPYAQPVIIWQPPPRREFSKNLWSPKIYYFGAEDVGEKLAGHYLYVSANDGSDNAAADQRMYVLRSLTGDPLGPYGSPTDGELNVPARMTAAQGKKFNREWTVGPKVLQHNGKLYFIWVGRIGDRNSRNVGDHWQCLYIDELINPWTVSGKPAMICRPTLDWEKHGAGRASDGRMLPEVVEGGAPVYSADGTLYLLYAASGYWTPHYVIGLMKLIGDDPMNPRHWQKATQPIFKASKDVIGPGNACYVPSPEGNSHWAIYHAYVGKKTKGVPRQLFAEPYVANDRGVAISAGEPLPLGTPLKIEANPMPLRKKISGFTGPLPPPDPALAADDKDIAPLPSWRQPPRARAQQQQQQSQQQQTSGAYRPPLTDWRFDKGPDPKTKGDLRLSGNTLRLTADFSRGKRYVGAVCPVAFPDVSRVSFNVRTNQKKLLVRLKDRTGQIHQHSFNTKPGEPETIVVPFEAGLSGKPWGGANDGKMHLPVGEFEIILAAEHAGREGFCEISDVRLIASPPAKPAEPLRLDDYDARKITVNGNASVEKRGDLLVVTISGGQKISWPGINLRPQNGTQFFDLARCSVLAMDVKNLTGAQIGIKCQIENPGSNGRENCIRGGIALDAGESGTMRVRYHRNGIAPDDVKIEGVKNSPEGLKGRCTLDLARITNIMLFANPLGAEVKFEVSNIRLEEPFAGAPDALKSTSTFYPAFDRYGQYKHKDWPGKTRADTDLAKDLADEDADLAANPRPPSFNRYGGWADGPALEATGAFRTVKHGGMWWLVDPEGKLFFSHGINQFYNAELTGVTLREHYFENLPEKNSPGGRGLWRKQAYLAGTPNFYRDKKVTPDAFDFFGANLRRKHGDDWAGAHKKRLYARAESWGVNTLANWTHKDYIRDGRMPYVGQVGTPDAVTIKGHGGSAARFFQDVFDPGFEEAVEKALRKNWAFAANDPMCIGFFVDNEHAWGGETALAEAVLRSPASQPAKREFARRLEKKYGDIANLNAAWKTRHASFAAFLSSTQPPDRAVARADLVEFNNALSDRYFEGARNAVRRFAPGRLYLGCRFQTVPSAAIMRSAAKFCDVVSFNLYEFSVEALRLPDAIDTPVIIGEFHFGTIANGHFHPGLQGCADEADRGRAYRRYVEGALRNPLIVGTHYYRLIDQCPTGRSLDDESFQYGFLSITDRPYPDMADAARAVARRMYALRGGASE</sequence>
<accession>A0A2U8E581</accession>
<dbReference type="GO" id="GO:0005975">
    <property type="term" value="P:carbohydrate metabolic process"/>
    <property type="evidence" value="ECO:0007669"/>
    <property type="project" value="InterPro"/>
</dbReference>
<evidence type="ECO:0000256" key="4">
    <source>
        <dbReference type="ARBA" id="ARBA00023295"/>
    </source>
</evidence>
<comment type="similarity">
    <text evidence="1">Belongs to the glycosyl hydrolase 43 family.</text>
</comment>
<evidence type="ECO:0000256" key="5">
    <source>
        <dbReference type="SAM" id="MobiDB-lite"/>
    </source>
</evidence>
<dbReference type="PANTHER" id="PTHR43817">
    <property type="entry name" value="GLYCOSYL HYDROLASE"/>
    <property type="match status" value="1"/>
</dbReference>
<dbReference type="Gene3D" id="2.115.10.20">
    <property type="entry name" value="Glycosyl hydrolase domain, family 43"/>
    <property type="match status" value="1"/>
</dbReference>
<feature type="compositionally biased region" description="Low complexity" evidence="5">
    <location>
        <begin position="729"/>
        <end position="739"/>
    </location>
</feature>
<dbReference type="InterPro" id="IPR006710">
    <property type="entry name" value="Glyco_hydro_43"/>
</dbReference>
<feature type="compositionally biased region" description="Basic and acidic residues" evidence="5">
    <location>
        <begin position="751"/>
        <end position="765"/>
    </location>
</feature>
<dbReference type="Proteomes" id="UP000244896">
    <property type="component" value="Chromosome"/>
</dbReference>
<dbReference type="Gene3D" id="2.60.120.430">
    <property type="entry name" value="Galactose-binding lectin"/>
    <property type="match status" value="1"/>
</dbReference>
<evidence type="ECO:0000256" key="2">
    <source>
        <dbReference type="ARBA" id="ARBA00022729"/>
    </source>
</evidence>
<organism evidence="6 7">
    <name type="scientific">Ereboglobus luteus</name>
    <dbReference type="NCBI Taxonomy" id="1796921"/>
    <lineage>
        <taxon>Bacteria</taxon>
        <taxon>Pseudomonadati</taxon>
        <taxon>Verrucomicrobiota</taxon>
        <taxon>Opitutia</taxon>
        <taxon>Opitutales</taxon>
        <taxon>Opitutaceae</taxon>
        <taxon>Ereboglobus</taxon>
    </lineage>
</organism>
<dbReference type="SUPFAM" id="SSF75005">
    <property type="entry name" value="Arabinanase/levansucrase/invertase"/>
    <property type="match status" value="1"/>
</dbReference>
<keyword evidence="7" id="KW-1185">Reference proteome</keyword>
<dbReference type="InterPro" id="IPR017853">
    <property type="entry name" value="GH"/>
</dbReference>
<keyword evidence="2" id="KW-0732">Signal</keyword>
<evidence type="ECO:0000313" key="7">
    <source>
        <dbReference type="Proteomes" id="UP000244896"/>
    </source>
</evidence>
<dbReference type="SUPFAM" id="SSF51445">
    <property type="entry name" value="(Trans)glycosidases"/>
    <property type="match status" value="1"/>
</dbReference>
<dbReference type="PANTHER" id="PTHR43817:SF1">
    <property type="entry name" value="HYDROLASE, FAMILY 43, PUTATIVE (AFU_ORTHOLOGUE AFUA_3G01660)-RELATED"/>
    <property type="match status" value="1"/>
</dbReference>
<dbReference type="KEGG" id="elut:CKA38_10850"/>
<dbReference type="EMBL" id="CP023004">
    <property type="protein sequence ID" value="AWI09682.1"/>
    <property type="molecule type" value="Genomic_DNA"/>
</dbReference>
<gene>
    <name evidence="6" type="ORF">CKA38_10850</name>
</gene>
<name>A0A2U8E581_9BACT</name>
<reference evidence="6 7" key="1">
    <citation type="journal article" date="2018" name="Syst. Appl. Microbiol.">
        <title>Ereboglobus luteus gen. nov. sp. nov. from cockroach guts, and new insights into the oxygen relationship of the genera Opitutus and Didymococcus (Verrucomicrobia: Opitutaceae).</title>
        <authorList>
            <person name="Tegtmeier D."/>
            <person name="Belitz A."/>
            <person name="Radek R."/>
            <person name="Heimerl T."/>
            <person name="Brune A."/>
        </authorList>
    </citation>
    <scope>NUCLEOTIDE SEQUENCE [LARGE SCALE GENOMIC DNA]</scope>
    <source>
        <strain evidence="6 7">Ho45</strain>
    </source>
</reference>
<evidence type="ECO:0000256" key="1">
    <source>
        <dbReference type="ARBA" id="ARBA00009865"/>
    </source>
</evidence>
<dbReference type="Gene3D" id="3.20.20.80">
    <property type="entry name" value="Glycosidases"/>
    <property type="match status" value="1"/>
</dbReference>
<proteinExistence type="inferred from homology"/>
<keyword evidence="3" id="KW-0378">Hydrolase</keyword>
<evidence type="ECO:0008006" key="8">
    <source>
        <dbReference type="Google" id="ProtNLM"/>
    </source>
</evidence>
<feature type="region of interest" description="Disordered" evidence="5">
    <location>
        <begin position="693"/>
        <end position="766"/>
    </location>
</feature>
<evidence type="ECO:0000313" key="6">
    <source>
        <dbReference type="EMBL" id="AWI09682.1"/>
    </source>
</evidence>
<dbReference type="GO" id="GO:0004553">
    <property type="term" value="F:hydrolase activity, hydrolyzing O-glycosyl compounds"/>
    <property type="evidence" value="ECO:0007669"/>
    <property type="project" value="InterPro"/>
</dbReference>
<protein>
    <recommendedName>
        <fullName evidence="8">Glycoside hydrolase family 42 N-terminal domain-containing protein</fullName>
    </recommendedName>
</protein>
<dbReference type="OrthoDB" id="184130at2"/>
<dbReference type="Pfam" id="PF04616">
    <property type="entry name" value="Glyco_hydro_43"/>
    <property type="match status" value="1"/>
</dbReference>
<keyword evidence="4" id="KW-0326">Glycosidase</keyword>